<sequence length="616" mass="64039">MTSTTLPILLLLGGFVLQLLLARWLTPVGKGVLATAVVFASFLASLTLVPASMAGVAAEAMLLPGWDGPFSLALRVDGLGVLFMVMGTGIGAAILLFSVRYMEHEEQGTTRFYAIMLVFIAGLLLLAGAADMLGAYLAWEVIGLCSYSLVGFWYKQKAATDGARKVLVITHLAGYGFLVGLVLVYARAGTLAWTDPAVASAFTSGVAALFIVAAMAKSVMFPLHTWIPEAMNAPTPVSALLHSACYVKAGVYLIARMYVVGGGQWHEAMGTPLLAVGCVTILVGVIFAMAQTDLKRLLAFHTVSQLGYIVVGLALGTDLGLAAGLFYCLSHALFKGTLFMCAGAIQHATGTRDLRDLGGLASAMPGTAKVWIIAAASIAGVPLTNGFVAKWLLFSAALDKGLLVVVLVGWIGSILTAFSFLKATVNAFYGVPSKALLGRPVHEASPSMLAGMGSMAGLCLLFGVAPQLLMLPIVAPAVRSLGFDWAVEMSWLGILTDRGTIAVTVGGVVVLASAMLGLLVYRLAQAPAPGLVSVYSGGESLPAGDRPGAVDFAEMAETAFHPVYSLDPDPGYLRIWRALTRVAGAAQTAAGAVLEDRPLLPIGLVAIAALAGVWLV</sequence>
<dbReference type="InterPro" id="IPR001516">
    <property type="entry name" value="Proton_antipo_N"/>
</dbReference>
<dbReference type="GO" id="GO:0012505">
    <property type="term" value="C:endomembrane system"/>
    <property type="evidence" value="ECO:0007669"/>
    <property type="project" value="UniProtKB-SubCell"/>
</dbReference>
<feature type="transmembrane region" description="Helical" evidence="6">
    <location>
        <begin position="297"/>
        <end position="315"/>
    </location>
</feature>
<dbReference type="RefSeq" id="WP_085091327.1">
    <property type="nucleotide sequence ID" value="NZ_FXAK01000009.1"/>
</dbReference>
<dbReference type="GO" id="GO:0016020">
    <property type="term" value="C:membrane"/>
    <property type="evidence" value="ECO:0007669"/>
    <property type="project" value="UniProtKB-SubCell"/>
</dbReference>
<feature type="transmembrane region" description="Helical" evidence="6">
    <location>
        <begin position="136"/>
        <end position="154"/>
    </location>
</feature>
<evidence type="ECO:0000259" key="8">
    <source>
        <dbReference type="Pfam" id="PF00662"/>
    </source>
</evidence>
<comment type="subcellular location">
    <subcellularLocation>
        <location evidence="1">Endomembrane system</location>
        <topology evidence="1">Multi-pass membrane protein</topology>
    </subcellularLocation>
    <subcellularLocation>
        <location evidence="5">Membrane</location>
        <topology evidence="5">Multi-pass membrane protein</topology>
    </subcellularLocation>
</comment>
<dbReference type="Pfam" id="PF00361">
    <property type="entry name" value="Proton_antipo_M"/>
    <property type="match status" value="1"/>
</dbReference>
<evidence type="ECO:0000259" key="7">
    <source>
        <dbReference type="Pfam" id="PF00361"/>
    </source>
</evidence>
<dbReference type="EMBL" id="FXAK01000009">
    <property type="protein sequence ID" value="SMF88699.1"/>
    <property type="molecule type" value="Genomic_DNA"/>
</dbReference>
<dbReference type="AlphaFoldDB" id="A0A1X7HL60"/>
<keyword evidence="4 6" id="KW-0472">Membrane</keyword>
<reference evidence="9 10" key="1">
    <citation type="submission" date="2017-04" db="EMBL/GenBank/DDBJ databases">
        <authorList>
            <person name="Afonso C.L."/>
            <person name="Miller P.J."/>
            <person name="Scott M.A."/>
            <person name="Spackman E."/>
            <person name="Goraichik I."/>
            <person name="Dimitrov K.M."/>
            <person name="Suarez D.L."/>
            <person name="Swayne D.E."/>
        </authorList>
    </citation>
    <scope>NUCLEOTIDE SEQUENCE [LARGE SCALE GENOMIC DNA]</scope>
    <source>
        <strain evidence="9 10">A2P</strain>
    </source>
</reference>
<feature type="transmembrane region" description="Helical" evidence="6">
    <location>
        <begin position="111"/>
        <end position="130"/>
    </location>
</feature>
<keyword evidence="3 6" id="KW-1133">Transmembrane helix</keyword>
<dbReference type="OrthoDB" id="9811798at2"/>
<dbReference type="InterPro" id="IPR001750">
    <property type="entry name" value="ND/Mrp_TM"/>
</dbReference>
<feature type="domain" description="NADH-Ubiquinone oxidoreductase (complex I) chain 5 N-terminal" evidence="8">
    <location>
        <begin position="70"/>
        <end position="113"/>
    </location>
</feature>
<evidence type="ECO:0000256" key="2">
    <source>
        <dbReference type="ARBA" id="ARBA00022692"/>
    </source>
</evidence>
<evidence type="ECO:0000256" key="6">
    <source>
        <dbReference type="SAM" id="Phobius"/>
    </source>
</evidence>
<evidence type="ECO:0000313" key="10">
    <source>
        <dbReference type="Proteomes" id="UP000192936"/>
    </source>
</evidence>
<feature type="transmembrane region" description="Helical" evidence="6">
    <location>
        <begin position="321"/>
        <end position="345"/>
    </location>
</feature>
<feature type="transmembrane region" description="Helical" evidence="6">
    <location>
        <begin position="6"/>
        <end position="25"/>
    </location>
</feature>
<gene>
    <name evidence="9" type="ORF">SAMN02982917_6489</name>
</gene>
<feature type="transmembrane region" description="Helical" evidence="6">
    <location>
        <begin position="357"/>
        <end position="381"/>
    </location>
</feature>
<feature type="transmembrane region" description="Helical" evidence="6">
    <location>
        <begin position="78"/>
        <end position="99"/>
    </location>
</feature>
<dbReference type="PRINTS" id="PR01434">
    <property type="entry name" value="NADHDHGNASE5"/>
</dbReference>
<organism evidence="9 10">
    <name type="scientific">Azospirillum oryzae</name>
    <dbReference type="NCBI Taxonomy" id="286727"/>
    <lineage>
        <taxon>Bacteria</taxon>
        <taxon>Pseudomonadati</taxon>
        <taxon>Pseudomonadota</taxon>
        <taxon>Alphaproteobacteria</taxon>
        <taxon>Rhodospirillales</taxon>
        <taxon>Azospirillaceae</taxon>
        <taxon>Azospirillum</taxon>
    </lineage>
</organism>
<feature type="transmembrane region" description="Helical" evidence="6">
    <location>
        <begin position="455"/>
        <end position="478"/>
    </location>
</feature>
<dbReference type="Pfam" id="PF00662">
    <property type="entry name" value="Proton_antipo_N"/>
    <property type="match status" value="1"/>
</dbReference>
<name>A0A1X7HL60_9PROT</name>
<evidence type="ECO:0000313" key="9">
    <source>
        <dbReference type="EMBL" id="SMF88699.1"/>
    </source>
</evidence>
<feature type="domain" description="NADH:quinone oxidoreductase/Mrp antiporter transmembrane" evidence="7">
    <location>
        <begin position="129"/>
        <end position="416"/>
    </location>
</feature>
<evidence type="ECO:0000256" key="3">
    <source>
        <dbReference type="ARBA" id="ARBA00022989"/>
    </source>
</evidence>
<feature type="transmembrane region" description="Helical" evidence="6">
    <location>
        <begin position="166"/>
        <end position="186"/>
    </location>
</feature>
<dbReference type="STRING" id="286727.SAMN02982917_6489"/>
<evidence type="ECO:0000256" key="4">
    <source>
        <dbReference type="ARBA" id="ARBA00023136"/>
    </source>
</evidence>
<feature type="transmembrane region" description="Helical" evidence="6">
    <location>
        <begin position="401"/>
        <end position="421"/>
    </location>
</feature>
<evidence type="ECO:0000256" key="1">
    <source>
        <dbReference type="ARBA" id="ARBA00004127"/>
    </source>
</evidence>
<feature type="transmembrane region" description="Helical" evidence="6">
    <location>
        <begin position="237"/>
        <end position="259"/>
    </location>
</feature>
<feature type="transmembrane region" description="Helical" evidence="6">
    <location>
        <begin position="198"/>
        <end position="216"/>
    </location>
</feature>
<accession>A0A1X7HL60</accession>
<feature type="transmembrane region" description="Helical" evidence="6">
    <location>
        <begin position="498"/>
        <end position="521"/>
    </location>
</feature>
<dbReference type="Proteomes" id="UP000192936">
    <property type="component" value="Unassembled WGS sequence"/>
</dbReference>
<dbReference type="PANTHER" id="PTHR43373">
    <property type="entry name" value="NA(+)/H(+) ANTIPORTER SUBUNIT"/>
    <property type="match status" value="1"/>
</dbReference>
<feature type="transmembrane region" description="Helical" evidence="6">
    <location>
        <begin position="32"/>
        <end position="58"/>
    </location>
</feature>
<proteinExistence type="predicted"/>
<dbReference type="InterPro" id="IPR050616">
    <property type="entry name" value="CPA3_Na-H_Antiporter_A"/>
</dbReference>
<protein>
    <submittedName>
        <fullName evidence="9">Multicomponent Na+:H+ antiporter subunit A</fullName>
    </submittedName>
</protein>
<evidence type="ECO:0000256" key="5">
    <source>
        <dbReference type="RuleBase" id="RU000320"/>
    </source>
</evidence>
<dbReference type="PANTHER" id="PTHR43373:SF1">
    <property type="entry name" value="NA(+)_H(+) ANTIPORTER SUBUNIT A"/>
    <property type="match status" value="1"/>
</dbReference>
<keyword evidence="2 5" id="KW-0812">Transmembrane</keyword>
<feature type="transmembrane region" description="Helical" evidence="6">
    <location>
        <begin position="271"/>
        <end position="290"/>
    </location>
</feature>